<keyword evidence="2" id="KW-1185">Reference proteome</keyword>
<evidence type="ECO:0000313" key="2">
    <source>
        <dbReference type="Proteomes" id="UP001316803"/>
    </source>
</evidence>
<gene>
    <name evidence="1" type="ORF">OHC33_003255</name>
</gene>
<evidence type="ECO:0000313" key="1">
    <source>
        <dbReference type="EMBL" id="KAK5955614.1"/>
    </source>
</evidence>
<dbReference type="Pfam" id="PF14234">
    <property type="entry name" value="DUF4336"/>
    <property type="match status" value="1"/>
</dbReference>
<sequence length="272" mass="30376">MAPQDPSSSMVIRDVVPGTIATFSTPFLRSGLIKFGGRGTIVKLKTGNLAVFSPVALNSEAKAKVQQYAQASPPGNVRYIVAPDIEHHMFLSPWAKEYPDANIIGPEGLPEKREKNSQTAGTKFHHVFTANNKHQMKISSEFDDDFDYEYVHSHANKELVFLHKPTRTMIEADLLFNLPATEQFSRTGDDPRGGILTKIFAGMLNTRGDMKWHKRFLYYAVGSGDRKGFAESMRKIQSWGEFDRIIPCHGDVIEQGGSRILAQATAWFTDAK</sequence>
<dbReference type="Proteomes" id="UP001316803">
    <property type="component" value="Unassembled WGS sequence"/>
</dbReference>
<organism evidence="1 2">
    <name type="scientific">Knufia fluminis</name>
    <dbReference type="NCBI Taxonomy" id="191047"/>
    <lineage>
        <taxon>Eukaryota</taxon>
        <taxon>Fungi</taxon>
        <taxon>Dikarya</taxon>
        <taxon>Ascomycota</taxon>
        <taxon>Pezizomycotina</taxon>
        <taxon>Eurotiomycetes</taxon>
        <taxon>Chaetothyriomycetidae</taxon>
        <taxon>Chaetothyriales</taxon>
        <taxon>Trichomeriaceae</taxon>
        <taxon>Knufia</taxon>
    </lineage>
</organism>
<dbReference type="PANTHER" id="PTHR33835">
    <property type="entry name" value="YALI0C07656P"/>
    <property type="match status" value="1"/>
</dbReference>
<reference evidence="1 2" key="1">
    <citation type="submission" date="2022-12" db="EMBL/GenBank/DDBJ databases">
        <title>Genomic features and morphological characterization of a novel Knufia sp. strain isolated from spacecraft assembly facility.</title>
        <authorList>
            <person name="Teixeira M."/>
            <person name="Chander A.M."/>
            <person name="Stajich J.E."/>
            <person name="Venkateswaran K."/>
        </authorList>
    </citation>
    <scope>NUCLEOTIDE SEQUENCE [LARGE SCALE GENOMIC DNA]</scope>
    <source>
        <strain evidence="1 2">FJI-L2-BK-P2</strain>
    </source>
</reference>
<dbReference type="EMBL" id="JAKLMC020000006">
    <property type="protein sequence ID" value="KAK5955614.1"/>
    <property type="molecule type" value="Genomic_DNA"/>
</dbReference>
<dbReference type="InterPro" id="IPR025638">
    <property type="entry name" value="DUF4336"/>
</dbReference>
<dbReference type="SUPFAM" id="SSF56281">
    <property type="entry name" value="Metallo-hydrolase/oxidoreductase"/>
    <property type="match status" value="1"/>
</dbReference>
<comment type="caution">
    <text evidence="1">The sequence shown here is derived from an EMBL/GenBank/DDBJ whole genome shotgun (WGS) entry which is preliminary data.</text>
</comment>
<proteinExistence type="predicted"/>
<protein>
    <submittedName>
        <fullName evidence="1">Uncharacterized protein</fullName>
    </submittedName>
</protein>
<dbReference type="InterPro" id="IPR036866">
    <property type="entry name" value="RibonucZ/Hydroxyglut_hydro"/>
</dbReference>
<dbReference type="PANTHER" id="PTHR33835:SF1">
    <property type="entry name" value="METALLO-BETA-LACTAMASE DOMAIN-CONTAINING PROTEIN"/>
    <property type="match status" value="1"/>
</dbReference>
<accession>A0AAN8EH91</accession>
<dbReference type="Gene3D" id="3.60.15.10">
    <property type="entry name" value="Ribonuclease Z/Hydroxyacylglutathione hydrolase-like"/>
    <property type="match status" value="1"/>
</dbReference>
<name>A0AAN8EH91_9EURO</name>
<dbReference type="AlphaFoldDB" id="A0AAN8EH91"/>